<dbReference type="OrthoDB" id="7582980at2"/>
<sequence length="70" mass="7583">MADSFAARARQIGGQVSLILGWTPDQFWTATPDELLGIFAAMEEAGSPGAPVRPLDRRTLEQLQKDDPDG</sequence>
<accession>A0A1N6CMM6</accession>
<dbReference type="STRING" id="1123272.SAMN02745824_0153"/>
<evidence type="ECO:0000313" key="1">
    <source>
        <dbReference type="EMBL" id="SIN59624.1"/>
    </source>
</evidence>
<name>A0A1N6CMM6_9SPHN</name>
<keyword evidence="2" id="KW-1185">Reference proteome</keyword>
<organism evidence="1 2">
    <name type="scientific">Parasphingorhabdus marina DSM 22363</name>
    <dbReference type="NCBI Taxonomy" id="1123272"/>
    <lineage>
        <taxon>Bacteria</taxon>
        <taxon>Pseudomonadati</taxon>
        <taxon>Pseudomonadota</taxon>
        <taxon>Alphaproteobacteria</taxon>
        <taxon>Sphingomonadales</taxon>
        <taxon>Sphingomonadaceae</taxon>
        <taxon>Parasphingorhabdus</taxon>
    </lineage>
</organism>
<dbReference type="EMBL" id="FSQW01000001">
    <property type="protein sequence ID" value="SIN59624.1"/>
    <property type="molecule type" value="Genomic_DNA"/>
</dbReference>
<gene>
    <name evidence="1" type="ORF">SAMN02745824_0153</name>
</gene>
<dbReference type="InterPro" id="IPR019056">
    <property type="entry name" value="Phage_TAC_6"/>
</dbReference>
<evidence type="ECO:0000313" key="2">
    <source>
        <dbReference type="Proteomes" id="UP000185192"/>
    </source>
</evidence>
<proteinExistence type="predicted"/>
<dbReference type="RefSeq" id="WP_074203271.1">
    <property type="nucleotide sequence ID" value="NZ_FSQW01000001.1"/>
</dbReference>
<dbReference type="AlphaFoldDB" id="A0A1N6CMM6"/>
<dbReference type="Proteomes" id="UP000185192">
    <property type="component" value="Unassembled WGS sequence"/>
</dbReference>
<dbReference type="Pfam" id="PF09550">
    <property type="entry name" value="Phage_TAC_6"/>
    <property type="match status" value="1"/>
</dbReference>
<reference evidence="2" key="1">
    <citation type="submission" date="2016-11" db="EMBL/GenBank/DDBJ databases">
        <authorList>
            <person name="Varghese N."/>
            <person name="Submissions S."/>
        </authorList>
    </citation>
    <scope>NUCLEOTIDE SEQUENCE [LARGE SCALE GENOMIC DNA]</scope>
    <source>
        <strain evidence="2">DSM 22363</strain>
    </source>
</reference>
<protein>
    <submittedName>
        <fullName evidence="1">Phage tail assembly chaperone protein, TAC</fullName>
    </submittedName>
</protein>